<dbReference type="NCBIfam" id="TIGR00826">
    <property type="entry name" value="EIIB_glc"/>
    <property type="match status" value="1"/>
</dbReference>
<feature type="transmembrane region" description="Helical" evidence="12">
    <location>
        <begin position="98"/>
        <end position="119"/>
    </location>
</feature>
<protein>
    <submittedName>
        <fullName evidence="15">PTS glucose transporter subunit IIB</fullName>
    </submittedName>
    <submittedName>
        <fullName evidence="16">PTS system IIA component, Glc family (TC 4.A.1)/PTS system IIB component, Glc family (TC 4.A.1)/PTS system IIC component, Glc family (TC 4.A.1)</fullName>
    </submittedName>
</protein>
<dbReference type="OrthoDB" id="9764327at2"/>
<feature type="domain" description="PTS EIIC type-1" evidence="14">
    <location>
        <begin position="8"/>
        <end position="437"/>
    </location>
</feature>
<dbReference type="InterPro" id="IPR036878">
    <property type="entry name" value="Glu_permease_IIB"/>
</dbReference>
<dbReference type="InterPro" id="IPR001996">
    <property type="entry name" value="PTS_IIB_1"/>
</dbReference>
<evidence type="ECO:0000256" key="11">
    <source>
        <dbReference type="PROSITE-ProRule" id="PRU00421"/>
    </source>
</evidence>
<evidence type="ECO:0000256" key="1">
    <source>
        <dbReference type="ARBA" id="ARBA00004651"/>
    </source>
</evidence>
<feature type="transmembrane region" description="Helical" evidence="12">
    <location>
        <begin position="61"/>
        <end position="91"/>
    </location>
</feature>
<dbReference type="PROSITE" id="PS51103">
    <property type="entry name" value="PTS_EIIC_TYPE_1"/>
    <property type="match status" value="1"/>
</dbReference>
<feature type="transmembrane region" description="Helical" evidence="12">
    <location>
        <begin position="324"/>
        <end position="341"/>
    </location>
</feature>
<accession>A0A1I2MDB5</accession>
<evidence type="ECO:0000256" key="9">
    <source>
        <dbReference type="ARBA" id="ARBA00022989"/>
    </source>
</evidence>
<dbReference type="AlphaFoldDB" id="A0A1I2MDB5"/>
<dbReference type="Pfam" id="PF00367">
    <property type="entry name" value="PTS_EIIB"/>
    <property type="match status" value="1"/>
</dbReference>
<evidence type="ECO:0000256" key="3">
    <source>
        <dbReference type="ARBA" id="ARBA00022475"/>
    </source>
</evidence>
<evidence type="ECO:0000256" key="4">
    <source>
        <dbReference type="ARBA" id="ARBA00022597"/>
    </source>
</evidence>
<name>A0A1I2MDB5_9CLOT</name>
<dbReference type="GO" id="GO:0090563">
    <property type="term" value="F:protein-phosphocysteine-sugar phosphotransferase activity"/>
    <property type="evidence" value="ECO:0007669"/>
    <property type="project" value="TreeGrafter"/>
</dbReference>
<keyword evidence="2" id="KW-0813">Transport</keyword>
<dbReference type="InterPro" id="IPR003352">
    <property type="entry name" value="PTS_EIIC"/>
</dbReference>
<dbReference type="GO" id="GO:0005886">
    <property type="term" value="C:plasma membrane"/>
    <property type="evidence" value="ECO:0007669"/>
    <property type="project" value="UniProtKB-SubCell"/>
</dbReference>
<keyword evidence="9 12" id="KW-1133">Transmembrane helix</keyword>
<feature type="domain" description="PTS EIIB type-1" evidence="13">
    <location>
        <begin position="467"/>
        <end position="548"/>
    </location>
</feature>
<keyword evidence="7 12" id="KW-0812">Transmembrane</keyword>
<evidence type="ECO:0000256" key="5">
    <source>
        <dbReference type="ARBA" id="ARBA00022679"/>
    </source>
</evidence>
<dbReference type="SUPFAM" id="SSF55604">
    <property type="entry name" value="Glucose permease domain IIB"/>
    <property type="match status" value="1"/>
</dbReference>
<keyword evidence="6" id="KW-0598">Phosphotransferase system</keyword>
<keyword evidence="5" id="KW-0808">Transferase</keyword>
<feature type="transmembrane region" description="Helical" evidence="12">
    <location>
        <begin position="347"/>
        <end position="369"/>
    </location>
</feature>
<dbReference type="Gene3D" id="3.30.1360.60">
    <property type="entry name" value="Glucose permease domain IIB"/>
    <property type="match status" value="1"/>
</dbReference>
<dbReference type="InterPro" id="IPR050429">
    <property type="entry name" value="PTS_Glucose_EIICBA"/>
</dbReference>
<dbReference type="eggNOG" id="COG1264">
    <property type="taxonomic scope" value="Bacteria"/>
</dbReference>
<evidence type="ECO:0000256" key="10">
    <source>
        <dbReference type="ARBA" id="ARBA00023136"/>
    </source>
</evidence>
<feature type="transmembrane region" description="Helical" evidence="12">
    <location>
        <begin position="401"/>
        <end position="425"/>
    </location>
</feature>
<feature type="active site" description="Phosphocysteine intermediate; for EIIB activity" evidence="11">
    <location>
        <position position="489"/>
    </location>
</feature>
<keyword evidence="3" id="KW-1003">Cell membrane</keyword>
<keyword evidence="17" id="KW-1185">Reference proteome</keyword>
<feature type="transmembrane region" description="Helical" evidence="12">
    <location>
        <begin position="139"/>
        <end position="166"/>
    </location>
</feature>
<reference evidence="15 18" key="2">
    <citation type="submission" date="2018-03" db="EMBL/GenBank/DDBJ databases">
        <title>The uncultured portion of the human microbiome is neutrally assembled.</title>
        <authorList>
            <person name="Jeraldo P."/>
            <person name="Boardman L."/>
            <person name="White B.A."/>
            <person name="Nelson H."/>
            <person name="Goldenfeld N."/>
            <person name="Chia N."/>
        </authorList>
    </citation>
    <scope>NUCLEOTIDE SEQUENCE [LARGE SCALE GENOMIC DNA]</scope>
    <source>
        <strain evidence="15">CIM:MAG 903</strain>
    </source>
</reference>
<keyword evidence="4 15" id="KW-0762">Sugar transport</keyword>
<evidence type="ECO:0000256" key="8">
    <source>
        <dbReference type="ARBA" id="ARBA00022777"/>
    </source>
</evidence>
<dbReference type="eggNOG" id="COG1263">
    <property type="taxonomic scope" value="Bacteria"/>
</dbReference>
<gene>
    <name evidence="15" type="ORF">DBY38_05740</name>
    <name evidence="16" type="ORF">SAMN04487885_11440</name>
</gene>
<dbReference type="GO" id="GO:0008982">
    <property type="term" value="F:protein-N(PI)-phosphohistidine-sugar phosphotransferase activity"/>
    <property type="evidence" value="ECO:0007669"/>
    <property type="project" value="InterPro"/>
</dbReference>
<evidence type="ECO:0000259" key="13">
    <source>
        <dbReference type="PROSITE" id="PS51098"/>
    </source>
</evidence>
<evidence type="ECO:0000313" key="15">
    <source>
        <dbReference type="EMBL" id="PWL53895.1"/>
    </source>
</evidence>
<dbReference type="EMBL" id="FOOE01000014">
    <property type="protein sequence ID" value="SFF89484.1"/>
    <property type="molecule type" value="Genomic_DNA"/>
</dbReference>
<dbReference type="GO" id="GO:0009401">
    <property type="term" value="P:phosphoenolpyruvate-dependent sugar phosphotransferase system"/>
    <property type="evidence" value="ECO:0007669"/>
    <property type="project" value="UniProtKB-KW"/>
</dbReference>
<organism evidence="16 17">
    <name type="scientific">Clostridium cadaveris</name>
    <dbReference type="NCBI Taxonomy" id="1529"/>
    <lineage>
        <taxon>Bacteria</taxon>
        <taxon>Bacillati</taxon>
        <taxon>Bacillota</taxon>
        <taxon>Clostridia</taxon>
        <taxon>Eubacteriales</taxon>
        <taxon>Clostridiaceae</taxon>
        <taxon>Clostridium</taxon>
    </lineage>
</organism>
<evidence type="ECO:0000256" key="6">
    <source>
        <dbReference type="ARBA" id="ARBA00022683"/>
    </source>
</evidence>
<dbReference type="Proteomes" id="UP000182135">
    <property type="component" value="Unassembled WGS sequence"/>
</dbReference>
<dbReference type="InterPro" id="IPR018113">
    <property type="entry name" value="PTrfase_EIIB_Cys"/>
</dbReference>
<evidence type="ECO:0000313" key="16">
    <source>
        <dbReference type="EMBL" id="SFF89484.1"/>
    </source>
</evidence>
<dbReference type="CDD" id="cd00212">
    <property type="entry name" value="PTS_IIB_glc"/>
    <property type="match status" value="1"/>
</dbReference>
<feature type="transmembrane region" description="Helical" evidence="12">
    <location>
        <begin position="21"/>
        <end position="41"/>
    </location>
</feature>
<dbReference type="PROSITE" id="PS51098">
    <property type="entry name" value="PTS_EIIB_TYPE_1"/>
    <property type="match status" value="1"/>
</dbReference>
<dbReference type="PANTHER" id="PTHR30009">
    <property type="entry name" value="CYTOCHROME C-TYPE SYNTHESIS PROTEIN AND PTS TRANSMEMBRANE COMPONENT"/>
    <property type="match status" value="1"/>
</dbReference>
<proteinExistence type="predicted"/>
<sequence length="553" mass="59308">MGKRKENGTVFATVQKIGRSFFLPVSILPVAGLLLGLGASFTNETTIAAYNLESVLGSGTVLNGLLTIMSQVGSTIFGNLPIIFAMAVALGMAKSEKAVAVLSSGVSFFVMHSTINAMLKLTGSILPDGSHSGKVLSGALTNVCGIDSLQMGVFGGIIVGLGVAALHNRFYKQKLPAALSFFAGVRFVPIISVIVYILVGIICFFIWPTIQNGIYAIGGLVTNSGYAGTFIFGFMERALIPFGLHHVFYIPFWQTGLGGTAIIDGITVAGAQNIYFAELASSNTVKFSVEACRFMTGKYPFMMAGLPAAAYAMYRCAKPENKKLVGGLLLSAALTTFLTGITEPIEFTFLFIAPALFILHCVFAGLAFVICHLLSICIGTTFSCGLIDFTLYGLLQGNAKTNWLMMIPVFIVYAVGYYLVFTFLIKKFNIATPGREEGNGEVKLYTKDDYNKKGDGVDKKTSCSNNDDISVMILKGLGGIDNLQDIDCCATRLRCTLVDSNIVDEETLKLTGSKGVVKKGTGIQVIYGPQVTIIKSDFEEYVNEVRNGEKVDL</sequence>
<evidence type="ECO:0000313" key="18">
    <source>
        <dbReference type="Proteomes" id="UP000246114"/>
    </source>
</evidence>
<keyword evidence="8" id="KW-0418">Kinase</keyword>
<comment type="subcellular location">
    <subcellularLocation>
        <location evidence="1">Cell membrane</location>
        <topology evidence="1">Multi-pass membrane protein</topology>
    </subcellularLocation>
</comment>
<dbReference type="GO" id="GO:0016301">
    <property type="term" value="F:kinase activity"/>
    <property type="evidence" value="ECO:0007669"/>
    <property type="project" value="UniProtKB-KW"/>
</dbReference>
<dbReference type="PANTHER" id="PTHR30009:SF24">
    <property type="entry name" value="PTS SYSTEM, IIBC COMPONENT"/>
    <property type="match status" value="1"/>
</dbReference>
<reference evidence="16 17" key="1">
    <citation type="submission" date="2016-10" db="EMBL/GenBank/DDBJ databases">
        <authorList>
            <person name="de Groot N.N."/>
        </authorList>
    </citation>
    <scope>NUCLEOTIDE SEQUENCE [LARGE SCALE GENOMIC DNA]</scope>
    <source>
        <strain evidence="16 17">NLAE-zl-G419</strain>
    </source>
</reference>
<feature type="transmembrane region" description="Helical" evidence="12">
    <location>
        <begin position="213"/>
        <end position="235"/>
    </location>
</feature>
<dbReference type="Pfam" id="PF02378">
    <property type="entry name" value="PTS_EIIC"/>
    <property type="match status" value="1"/>
</dbReference>
<dbReference type="Proteomes" id="UP000246114">
    <property type="component" value="Unassembled WGS sequence"/>
</dbReference>
<feature type="transmembrane region" description="Helical" evidence="12">
    <location>
        <begin position="376"/>
        <end position="395"/>
    </location>
</feature>
<keyword evidence="10 12" id="KW-0472">Membrane</keyword>
<evidence type="ECO:0000256" key="12">
    <source>
        <dbReference type="SAM" id="Phobius"/>
    </source>
</evidence>
<dbReference type="RefSeq" id="WP_035771542.1">
    <property type="nucleotide sequence ID" value="NZ_BAAACD010000025.1"/>
</dbReference>
<feature type="transmembrane region" description="Helical" evidence="12">
    <location>
        <begin position="187"/>
        <end position="207"/>
    </location>
</feature>
<evidence type="ECO:0000313" key="17">
    <source>
        <dbReference type="Proteomes" id="UP000182135"/>
    </source>
</evidence>
<evidence type="ECO:0000256" key="7">
    <source>
        <dbReference type="ARBA" id="ARBA00022692"/>
    </source>
</evidence>
<evidence type="ECO:0000259" key="14">
    <source>
        <dbReference type="PROSITE" id="PS51103"/>
    </source>
</evidence>
<dbReference type="InterPro" id="IPR013013">
    <property type="entry name" value="PTS_EIIC_1"/>
</dbReference>
<dbReference type="EMBL" id="QAMZ01000029">
    <property type="protein sequence ID" value="PWL53895.1"/>
    <property type="molecule type" value="Genomic_DNA"/>
</dbReference>
<evidence type="ECO:0000256" key="2">
    <source>
        <dbReference type="ARBA" id="ARBA00022448"/>
    </source>
</evidence>
<dbReference type="STRING" id="1529.SAMN04487885_11440"/>